<evidence type="ECO:0000313" key="4">
    <source>
        <dbReference type="Proteomes" id="UP000821656"/>
    </source>
</evidence>
<feature type="compositionally biased region" description="Low complexity" evidence="2">
    <location>
        <begin position="135"/>
        <end position="147"/>
    </location>
</feature>
<organism evidence="3 4">
    <name type="scientific">Clostridium beijerinckii</name>
    <name type="common">Clostridium MP</name>
    <dbReference type="NCBI Taxonomy" id="1520"/>
    <lineage>
        <taxon>Bacteria</taxon>
        <taxon>Bacillati</taxon>
        <taxon>Bacillota</taxon>
        <taxon>Clostridia</taxon>
        <taxon>Eubacteriales</taxon>
        <taxon>Clostridiaceae</taxon>
        <taxon>Clostridium</taxon>
    </lineage>
</organism>
<evidence type="ECO:0000313" key="3">
    <source>
        <dbReference type="EMBL" id="NRV10167.1"/>
    </source>
</evidence>
<accession>A0A9Q5CQE9</accession>
<sequence length="154" mass="17704">MLKAILKPVEKILTNKFNKPGLKGELSKHPDYISKAREIWDMIDEDFGISSTIENVLKLKIDKFDNTLISKFPELKKEDIEELKQNILENLNLGKDFTFGNAKVIKELNDINSKLQEENEKLKSELRKFESLLTSSSNSNLNEAETAANKDEKY</sequence>
<dbReference type="EMBL" id="JABSXK010000001">
    <property type="protein sequence ID" value="NRV10167.1"/>
    <property type="molecule type" value="Genomic_DNA"/>
</dbReference>
<gene>
    <name evidence="3" type="ORF">DFH45_003130</name>
</gene>
<name>A0A9Q5CQE9_CLOBE</name>
<proteinExistence type="predicted"/>
<dbReference type="AlphaFoldDB" id="A0A9Q5CQE9"/>
<feature type="coiled-coil region" evidence="1">
    <location>
        <begin position="101"/>
        <end position="132"/>
    </location>
</feature>
<comment type="caution">
    <text evidence="3">The sequence shown here is derived from an EMBL/GenBank/DDBJ whole genome shotgun (WGS) entry which is preliminary data.</text>
</comment>
<keyword evidence="1" id="KW-0175">Coiled coil</keyword>
<feature type="region of interest" description="Disordered" evidence="2">
    <location>
        <begin position="135"/>
        <end position="154"/>
    </location>
</feature>
<dbReference type="Proteomes" id="UP000821656">
    <property type="component" value="Unassembled WGS sequence"/>
</dbReference>
<evidence type="ECO:0000256" key="2">
    <source>
        <dbReference type="SAM" id="MobiDB-lite"/>
    </source>
</evidence>
<dbReference type="RefSeq" id="WP_077308839.1">
    <property type="nucleotide sequence ID" value="NZ_CP016090.1"/>
</dbReference>
<evidence type="ECO:0000256" key="1">
    <source>
        <dbReference type="SAM" id="Coils"/>
    </source>
</evidence>
<reference evidence="3" key="1">
    <citation type="submission" date="2020-05" db="EMBL/GenBank/DDBJ databases">
        <title>Genomic insights into acetone-butanol-ethanol (ABE) fermentation by sequencing solventogenic clostridia strains.</title>
        <authorList>
            <person name="Brown S."/>
        </authorList>
    </citation>
    <scope>NUCLEOTIDE SEQUENCE</scope>
    <source>
        <strain evidence="3">DJ126</strain>
    </source>
</reference>
<protein>
    <submittedName>
        <fullName evidence="3">Uncharacterized protein</fullName>
    </submittedName>
</protein>